<reference evidence="2" key="1">
    <citation type="submission" date="2017-07" db="EMBL/GenBank/DDBJ databases">
        <title>Taro Niue Genome Assembly and Annotation.</title>
        <authorList>
            <person name="Atibalentja N."/>
            <person name="Keating K."/>
            <person name="Fields C.J."/>
        </authorList>
    </citation>
    <scope>NUCLEOTIDE SEQUENCE</scope>
    <source>
        <strain evidence="2">Niue_2</strain>
        <tissue evidence="2">Leaf</tissue>
    </source>
</reference>
<name>A0A843V8X7_COLES</name>
<sequence>MLCNWCLWIFLELFSIGCFYLICSLGSDLTSSSWINLHFLCLQGWRLAYSSTGRARTGRDLFFPLKRLFWKALRFTHFCLGSVDTRSSEVDTRPSFQQISLPDWDSRSTLDQVRSTLVPGSVDTIREPIHFQKKIFGGQTGFSISVSISRSCKPSFQEEGQGNQGESLERRLLCKAREQIQLKKLRRRRISGISDAIKAEHRQLRRISIDFHQASSIEFGVVVLQVVLESSCSRVFGVVVLRCELYSSTFQELKAFCILSRKEEFKWVYKIRTQASVGSKTSLISKLRSLAAIHCKWIQDIGCARLEMIGEHSVDTRSSKVDTRPSFQQISLPDWDSRSTLDQAREPIHFQKKIFSGQTGFSRSVSISRSCKPSFQEEGQGNQGESLERRLLCKAREQIQLKKLRRRRISGISDAIKAEHRQLRRIFIDFHQASSIESLFFLISFCTVSHRALVCESSHSLCGLSRRAQFGVVVLQVVLESSCSGVSCTQGFE</sequence>
<dbReference type="EMBL" id="NMUH01001118">
    <property type="protein sequence ID" value="MQL89103.1"/>
    <property type="molecule type" value="Genomic_DNA"/>
</dbReference>
<keyword evidence="1" id="KW-1133">Transmembrane helix</keyword>
<evidence type="ECO:0000256" key="1">
    <source>
        <dbReference type="SAM" id="Phobius"/>
    </source>
</evidence>
<comment type="caution">
    <text evidence="2">The sequence shown here is derived from an EMBL/GenBank/DDBJ whole genome shotgun (WGS) entry which is preliminary data.</text>
</comment>
<feature type="transmembrane region" description="Helical" evidence="1">
    <location>
        <begin position="7"/>
        <end position="27"/>
    </location>
</feature>
<protein>
    <submittedName>
        <fullName evidence="2">Uncharacterized protein</fullName>
    </submittedName>
</protein>
<dbReference type="AlphaFoldDB" id="A0A843V8X7"/>
<keyword evidence="3" id="KW-1185">Reference proteome</keyword>
<proteinExistence type="predicted"/>
<evidence type="ECO:0000313" key="2">
    <source>
        <dbReference type="EMBL" id="MQL89103.1"/>
    </source>
</evidence>
<keyword evidence="1" id="KW-0812">Transmembrane</keyword>
<gene>
    <name evidence="2" type="ORF">Taro_021685</name>
</gene>
<accession>A0A843V8X7</accession>
<organism evidence="2 3">
    <name type="scientific">Colocasia esculenta</name>
    <name type="common">Wild taro</name>
    <name type="synonym">Arum esculentum</name>
    <dbReference type="NCBI Taxonomy" id="4460"/>
    <lineage>
        <taxon>Eukaryota</taxon>
        <taxon>Viridiplantae</taxon>
        <taxon>Streptophyta</taxon>
        <taxon>Embryophyta</taxon>
        <taxon>Tracheophyta</taxon>
        <taxon>Spermatophyta</taxon>
        <taxon>Magnoliopsida</taxon>
        <taxon>Liliopsida</taxon>
        <taxon>Araceae</taxon>
        <taxon>Aroideae</taxon>
        <taxon>Colocasieae</taxon>
        <taxon>Colocasia</taxon>
    </lineage>
</organism>
<keyword evidence="1" id="KW-0472">Membrane</keyword>
<dbReference type="Proteomes" id="UP000652761">
    <property type="component" value="Unassembled WGS sequence"/>
</dbReference>
<evidence type="ECO:0000313" key="3">
    <source>
        <dbReference type="Proteomes" id="UP000652761"/>
    </source>
</evidence>